<dbReference type="OrthoDB" id="9766267at2"/>
<gene>
    <name evidence="7" type="primary">sdcS_1</name>
    <name evidence="7" type="ORF">NCTC10976_01360</name>
</gene>
<keyword evidence="5" id="KW-0472">Membrane</keyword>
<evidence type="ECO:0000256" key="3">
    <source>
        <dbReference type="ARBA" id="ARBA00022692"/>
    </source>
</evidence>
<keyword evidence="3" id="KW-0812">Transmembrane</keyword>
<dbReference type="InterPro" id="IPR031312">
    <property type="entry name" value="Na/sul_symport_CS"/>
</dbReference>
<dbReference type="EMBL" id="LR134515">
    <property type="protein sequence ID" value="VEJ17250.1"/>
    <property type="molecule type" value="Genomic_DNA"/>
</dbReference>
<evidence type="ECO:0000256" key="5">
    <source>
        <dbReference type="ARBA" id="ARBA00023136"/>
    </source>
</evidence>
<reference evidence="7 8" key="1">
    <citation type="submission" date="2018-12" db="EMBL/GenBank/DDBJ databases">
        <authorList>
            <consortium name="Pathogen Informatics"/>
        </authorList>
    </citation>
    <scope>NUCLEOTIDE SEQUENCE [LARGE SCALE GENOMIC DNA]</scope>
    <source>
        <strain evidence="7 8">NCTC10976</strain>
    </source>
</reference>
<dbReference type="Proteomes" id="UP000275510">
    <property type="component" value="Chromosome"/>
</dbReference>
<evidence type="ECO:0000313" key="7">
    <source>
        <dbReference type="EMBL" id="VEJ17250.1"/>
    </source>
</evidence>
<accession>A0A223MBX0</accession>
<dbReference type="PROSITE" id="PS01271">
    <property type="entry name" value="NA_SULFATE"/>
    <property type="match status" value="1"/>
</dbReference>
<dbReference type="GO" id="GO:0015141">
    <property type="term" value="F:succinate transmembrane transporter activity"/>
    <property type="evidence" value="ECO:0007669"/>
    <property type="project" value="UniProtKB-ARBA"/>
</dbReference>
<feature type="domain" description="Citrate transporter-like" evidence="6">
    <location>
        <begin position="47"/>
        <end position="385"/>
    </location>
</feature>
<keyword evidence="4" id="KW-1133">Transmembrane helix</keyword>
<dbReference type="GeneID" id="48599488"/>
<sequence length="462" mass="50308">MSKTTKSPMRGVIILTLDLILFFLLLKWLPFSPQENRGLALLIFVGILWLTEAFNITVTSLMVPIFAIFLNVLSTKAAFAPFSEPIIFMFFGGFVIAAVLNIHQIDLWIANHVIRLAKGNLKRTIIYLFAVTAGLSLFINNTAVAALMLPLSLGILHQLDFKEHRKIYVFVLLGIAFSSSIGGMGTVVGSAPNAILASYIKVSFSEWLAYGMPVAILLMISMVIALLAVLRPNFNVPFEAKVENIPLTPKRLTTLIVFCVTAVLLTFSSAIEPIVRQVLELKESIKSFDAVIAMVAVVVLCITNTATWSQIQERAEWGVLMLFGGGLTLGIVLKDTGASKILADGIVNYIGNKHWLIMTLSMAAFIVFLTEFTSNTASAALMMPIFISVANSLGLPPISLAAIIACGASAAFMLPIATPPNAIVFATGYIKQSEMVKVGLILNLLCVAILGCMSYFFWTTWW</sequence>
<dbReference type="AlphaFoldDB" id="A0A223MBX0"/>
<organism evidence="7 8">
    <name type="scientific">Actinobacillus pleuropneumoniae</name>
    <name type="common">Haemophilus pleuropneumoniae</name>
    <dbReference type="NCBI Taxonomy" id="715"/>
    <lineage>
        <taxon>Bacteria</taxon>
        <taxon>Pseudomonadati</taxon>
        <taxon>Pseudomonadota</taxon>
        <taxon>Gammaproteobacteria</taxon>
        <taxon>Pasteurellales</taxon>
        <taxon>Pasteurellaceae</taxon>
        <taxon>Actinobacillus</taxon>
    </lineage>
</organism>
<evidence type="ECO:0000256" key="2">
    <source>
        <dbReference type="ARBA" id="ARBA00022448"/>
    </source>
</evidence>
<dbReference type="Pfam" id="PF03600">
    <property type="entry name" value="CitMHS"/>
    <property type="match status" value="1"/>
</dbReference>
<comment type="subcellular location">
    <subcellularLocation>
        <location evidence="1">Membrane</location>
        <topology evidence="1">Multi-pass membrane protein</topology>
    </subcellularLocation>
</comment>
<dbReference type="InterPro" id="IPR004680">
    <property type="entry name" value="Cit_transptr-like_dom"/>
</dbReference>
<dbReference type="RefSeq" id="WP_005619201.1">
    <property type="nucleotide sequence ID" value="NZ_CBDBSU010000004.1"/>
</dbReference>
<evidence type="ECO:0000256" key="4">
    <source>
        <dbReference type="ARBA" id="ARBA00022989"/>
    </source>
</evidence>
<dbReference type="InterPro" id="IPR001898">
    <property type="entry name" value="SLC13A/DASS"/>
</dbReference>
<protein>
    <submittedName>
        <fullName evidence="7">Anion transporter</fullName>
    </submittedName>
</protein>
<dbReference type="NCBIfam" id="TIGR00785">
    <property type="entry name" value="dass"/>
    <property type="match status" value="1"/>
</dbReference>
<name>A0A223MBX0_ACTPL</name>
<dbReference type="PANTHER" id="PTHR10283">
    <property type="entry name" value="SOLUTE CARRIER FAMILY 13 MEMBER"/>
    <property type="match status" value="1"/>
</dbReference>
<evidence type="ECO:0000259" key="6">
    <source>
        <dbReference type="Pfam" id="PF03600"/>
    </source>
</evidence>
<dbReference type="GO" id="GO:0005886">
    <property type="term" value="C:plasma membrane"/>
    <property type="evidence" value="ECO:0007669"/>
    <property type="project" value="TreeGrafter"/>
</dbReference>
<evidence type="ECO:0000313" key="8">
    <source>
        <dbReference type="Proteomes" id="UP000275510"/>
    </source>
</evidence>
<keyword evidence="2" id="KW-0813">Transport</keyword>
<dbReference type="OMA" id="MSIEIWI"/>
<dbReference type="PANTHER" id="PTHR10283:SF82">
    <property type="entry name" value="SOLUTE CARRIER FAMILY 13 MEMBER 2"/>
    <property type="match status" value="1"/>
</dbReference>
<dbReference type="CDD" id="cd01115">
    <property type="entry name" value="SLC13_permease"/>
    <property type="match status" value="1"/>
</dbReference>
<proteinExistence type="predicted"/>
<evidence type="ECO:0000256" key="1">
    <source>
        <dbReference type="ARBA" id="ARBA00004141"/>
    </source>
</evidence>